<comment type="similarity">
    <text evidence="2 6">Belongs to the TFIIA subunit 2 family.</text>
</comment>
<dbReference type="InterPro" id="IPR003194">
    <property type="entry name" value="TFIIA_gsu"/>
</dbReference>
<organism evidence="9 10">
    <name type="scientific">Geodia barretti</name>
    <name type="common">Barrett's horny sponge</name>
    <dbReference type="NCBI Taxonomy" id="519541"/>
    <lineage>
        <taxon>Eukaryota</taxon>
        <taxon>Metazoa</taxon>
        <taxon>Porifera</taxon>
        <taxon>Demospongiae</taxon>
        <taxon>Heteroscleromorpha</taxon>
        <taxon>Tetractinellida</taxon>
        <taxon>Astrophorina</taxon>
        <taxon>Geodiidae</taxon>
        <taxon>Geodia</taxon>
    </lineage>
</organism>
<feature type="domain" description="Transcription initiation factor IIA gamma subunit N-terminal" evidence="7">
    <location>
        <begin position="2"/>
        <end position="49"/>
    </location>
</feature>
<dbReference type="InterPro" id="IPR015871">
    <property type="entry name" value="TFIIA_gsu_C"/>
</dbReference>
<feature type="domain" description="Transcription initiation factor IIA gamma subunit C-terminal" evidence="8">
    <location>
        <begin position="60"/>
        <end position="103"/>
    </location>
</feature>
<dbReference type="AlphaFoldDB" id="A0AA35QVB6"/>
<keyword evidence="4 6" id="KW-0804">Transcription</keyword>
<dbReference type="PANTHER" id="PTHR10966">
    <property type="entry name" value="TRANSCRIPTION INITIATION FACTOR IIA SUBUNIT 2"/>
    <property type="match status" value="1"/>
</dbReference>
<dbReference type="Pfam" id="PF02268">
    <property type="entry name" value="TFIIA_gamma_N"/>
    <property type="match status" value="1"/>
</dbReference>
<sequence>MSYQLYRSMSLGESLKAALDDLIENQLITPDLAVKQVQQQYDRSMSVALSTKVRTRYTFKGQLKVYRYCDNVWTCVLRNVEFKDSHNNEIINSEKVKIVACEANSSSK</sequence>
<comment type="subcellular location">
    <subcellularLocation>
        <location evidence="1 6">Nucleus</location>
    </subcellularLocation>
</comment>
<dbReference type="InterPro" id="IPR015872">
    <property type="entry name" value="TFIIA_gsu_N"/>
</dbReference>
<evidence type="ECO:0000256" key="4">
    <source>
        <dbReference type="ARBA" id="ARBA00023163"/>
    </source>
</evidence>
<dbReference type="InterPro" id="IPR009083">
    <property type="entry name" value="TFIIA_a-hlx"/>
</dbReference>
<evidence type="ECO:0000256" key="6">
    <source>
        <dbReference type="PIRNR" id="PIRNR009415"/>
    </source>
</evidence>
<dbReference type="Gene3D" id="1.10.287.190">
    <property type="entry name" value="Transcription factor IIA gamma subunit, alpha-helical domain"/>
    <property type="match status" value="1"/>
</dbReference>
<evidence type="ECO:0000256" key="1">
    <source>
        <dbReference type="ARBA" id="ARBA00004123"/>
    </source>
</evidence>
<gene>
    <name evidence="9" type="ORF">GBAR_LOCUS957</name>
</gene>
<dbReference type="Proteomes" id="UP001174909">
    <property type="component" value="Unassembled WGS sequence"/>
</dbReference>
<dbReference type="Pfam" id="PF02751">
    <property type="entry name" value="TFIIA_gamma_C"/>
    <property type="match status" value="1"/>
</dbReference>
<evidence type="ECO:0000313" key="10">
    <source>
        <dbReference type="Proteomes" id="UP001174909"/>
    </source>
</evidence>
<protein>
    <recommendedName>
        <fullName evidence="6">Transcription initiation factor IIA subunit 2</fullName>
    </recommendedName>
</protein>
<dbReference type="SUPFAM" id="SSF50784">
    <property type="entry name" value="Transcription factor IIA (TFIIA), beta-barrel domain"/>
    <property type="match status" value="1"/>
</dbReference>
<comment type="function">
    <text evidence="6">TFIIA is a component of the transcription machinery of RNA polymerase II and plays an important role in transcriptional activation.</text>
</comment>
<accession>A0AA35QVB6</accession>
<proteinExistence type="inferred from homology"/>
<dbReference type="PIRSF" id="PIRSF009415">
    <property type="entry name" value="Hum_TFIIA_gamma"/>
    <property type="match status" value="1"/>
</dbReference>
<evidence type="ECO:0000256" key="5">
    <source>
        <dbReference type="ARBA" id="ARBA00023242"/>
    </source>
</evidence>
<evidence type="ECO:0000256" key="2">
    <source>
        <dbReference type="ARBA" id="ARBA00007675"/>
    </source>
</evidence>
<keyword evidence="3 6" id="KW-0805">Transcription regulation</keyword>
<keyword evidence="5 6" id="KW-0539">Nucleus</keyword>
<keyword evidence="10" id="KW-1185">Reference proteome</keyword>
<dbReference type="EMBL" id="CASHTH010000142">
    <property type="protein sequence ID" value="CAI7992303.1"/>
    <property type="molecule type" value="Genomic_DNA"/>
</dbReference>
<evidence type="ECO:0000259" key="7">
    <source>
        <dbReference type="Pfam" id="PF02268"/>
    </source>
</evidence>
<dbReference type="SUPFAM" id="SSF47396">
    <property type="entry name" value="Transcription factor IIA (TFIIA), alpha-helical domain"/>
    <property type="match status" value="1"/>
</dbReference>
<evidence type="ECO:0000256" key="3">
    <source>
        <dbReference type="ARBA" id="ARBA00023015"/>
    </source>
</evidence>
<dbReference type="GO" id="GO:0005672">
    <property type="term" value="C:transcription factor TFIIA complex"/>
    <property type="evidence" value="ECO:0007669"/>
    <property type="project" value="InterPro"/>
</dbReference>
<dbReference type="GO" id="GO:0006367">
    <property type="term" value="P:transcription initiation at RNA polymerase II promoter"/>
    <property type="evidence" value="ECO:0007669"/>
    <property type="project" value="InterPro"/>
</dbReference>
<dbReference type="Gene3D" id="2.30.18.10">
    <property type="entry name" value="Transcription factor IIA (TFIIA), beta-barrel domain"/>
    <property type="match status" value="1"/>
</dbReference>
<evidence type="ECO:0000259" key="8">
    <source>
        <dbReference type="Pfam" id="PF02751"/>
    </source>
</evidence>
<evidence type="ECO:0000313" key="9">
    <source>
        <dbReference type="EMBL" id="CAI7992303.1"/>
    </source>
</evidence>
<comment type="caution">
    <text evidence="9">The sequence shown here is derived from an EMBL/GenBank/DDBJ whole genome shotgun (WGS) entry which is preliminary data.</text>
</comment>
<reference evidence="9" key="1">
    <citation type="submission" date="2023-03" db="EMBL/GenBank/DDBJ databases">
        <authorList>
            <person name="Steffen K."/>
            <person name="Cardenas P."/>
        </authorList>
    </citation>
    <scope>NUCLEOTIDE SEQUENCE</scope>
</reference>
<name>A0AA35QVB6_GEOBA</name>
<dbReference type="InterPro" id="IPR009088">
    <property type="entry name" value="TFIIA_b-brl"/>
</dbReference>
<dbReference type="CDD" id="cd10014">
    <property type="entry name" value="TFIIA_gamma_C"/>
    <property type="match status" value="1"/>
</dbReference>